<gene>
    <name evidence="2" type="ORF">FPQ13_03900</name>
</gene>
<keyword evidence="1 2" id="KW-0418">Kinase</keyword>
<evidence type="ECO:0000256" key="1">
    <source>
        <dbReference type="PIRNR" id="PIRNR006221"/>
    </source>
</evidence>
<dbReference type="Pfam" id="PF03881">
    <property type="entry name" value="Fructosamin_kin"/>
    <property type="match status" value="1"/>
</dbReference>
<dbReference type="PANTHER" id="PTHR12149">
    <property type="entry name" value="FRUCTOSAMINE 3 KINASE-RELATED PROTEIN"/>
    <property type="match status" value="1"/>
</dbReference>
<dbReference type="OrthoDB" id="5291879at2"/>
<accession>A0A556PPX1</accession>
<dbReference type="RefSeq" id="WP_144088016.1">
    <property type="nucleotide sequence ID" value="NZ_VMHE01000004.1"/>
</dbReference>
<reference evidence="2 3" key="1">
    <citation type="submission" date="2019-07" db="EMBL/GenBank/DDBJ databases">
        <title>Allobacillus sp. nov. SKP isolated from shrimp paste of Euphausiacea.</title>
        <authorList>
            <person name="Kanchanasin P."/>
            <person name="Tanasupawat S."/>
            <person name="Shi W."/>
            <person name="Wu L."/>
            <person name="Ma J."/>
        </authorList>
    </citation>
    <scope>NUCLEOTIDE SEQUENCE [LARGE SCALE GENOMIC DNA]</scope>
    <source>
        <strain evidence="2 3">SKP4-8</strain>
    </source>
</reference>
<dbReference type="SUPFAM" id="SSF56112">
    <property type="entry name" value="Protein kinase-like (PK-like)"/>
    <property type="match status" value="1"/>
</dbReference>
<keyword evidence="3" id="KW-1185">Reference proteome</keyword>
<keyword evidence="1" id="KW-0808">Transferase</keyword>
<evidence type="ECO:0000313" key="2">
    <source>
        <dbReference type="EMBL" id="TSJ66409.1"/>
    </source>
</evidence>
<dbReference type="EMBL" id="VMHE01000004">
    <property type="protein sequence ID" value="TSJ66409.1"/>
    <property type="molecule type" value="Genomic_DNA"/>
</dbReference>
<dbReference type="Proteomes" id="UP000316425">
    <property type="component" value="Unassembled WGS sequence"/>
</dbReference>
<dbReference type="GO" id="GO:0016301">
    <property type="term" value="F:kinase activity"/>
    <property type="evidence" value="ECO:0007669"/>
    <property type="project" value="UniProtKB-UniRule"/>
</dbReference>
<comment type="caution">
    <text evidence="2">The sequence shown here is derived from an EMBL/GenBank/DDBJ whole genome shotgun (WGS) entry which is preliminary data.</text>
</comment>
<dbReference type="Gene3D" id="3.90.1200.10">
    <property type="match status" value="1"/>
</dbReference>
<protein>
    <submittedName>
        <fullName evidence="2">Fructosamine kinase family protein</fullName>
    </submittedName>
</protein>
<name>A0A556PPX1_9BACI</name>
<dbReference type="Gene3D" id="3.30.200.20">
    <property type="entry name" value="Phosphorylase Kinase, domain 1"/>
    <property type="match status" value="1"/>
</dbReference>
<dbReference type="InterPro" id="IPR016477">
    <property type="entry name" value="Fructo-/Ketosamine-3-kinase"/>
</dbReference>
<dbReference type="InterPro" id="IPR011009">
    <property type="entry name" value="Kinase-like_dom_sf"/>
</dbReference>
<proteinExistence type="inferred from homology"/>
<sequence length="285" mass="32929">MCLVNELFEQTGIGEEIQQVKSVSGGSINNSFQIQTVENQYFMKVHTNAPQDFFHIEKTGLEKIRSTKTIHVPTVIHYSDEPGKAFLLMEWIDGVQTPKTDDMLGRDLAFLHQQTNSKHGFYSDTYVGTLTQKNALCVSWVDYYRDYRLKNQLELGIKTGTIQNVRRNKLEMLMERLDTLLSNDVDASFLHGDLWGGNWLVGPNGVPYLIDPSFLFGHRFFELAFTELFGGFSEVFYNAYNDVYPIDSNYNDMKEIYQLYYLLVHLNLFGEVYGASVDRILNRYN</sequence>
<dbReference type="PANTHER" id="PTHR12149:SF8">
    <property type="entry name" value="PROTEIN-RIBULOSAMINE 3-KINASE"/>
    <property type="match status" value="1"/>
</dbReference>
<dbReference type="AlphaFoldDB" id="A0A556PPX1"/>
<comment type="similarity">
    <text evidence="1">Belongs to the fructosamine kinase family.</text>
</comment>
<dbReference type="PIRSF" id="PIRSF006221">
    <property type="entry name" value="Ketosamine-3-kinase"/>
    <property type="match status" value="1"/>
</dbReference>
<organism evidence="2 3">
    <name type="scientific">Allobacillus salarius</name>
    <dbReference type="NCBI Taxonomy" id="1955272"/>
    <lineage>
        <taxon>Bacteria</taxon>
        <taxon>Bacillati</taxon>
        <taxon>Bacillota</taxon>
        <taxon>Bacilli</taxon>
        <taxon>Bacillales</taxon>
        <taxon>Bacillaceae</taxon>
        <taxon>Allobacillus</taxon>
    </lineage>
</organism>
<evidence type="ECO:0000313" key="3">
    <source>
        <dbReference type="Proteomes" id="UP000316425"/>
    </source>
</evidence>